<name>A0AAN8EQ70_TRICO</name>
<feature type="compositionally biased region" description="Low complexity" evidence="1">
    <location>
        <begin position="1"/>
        <end position="16"/>
    </location>
</feature>
<accession>A0AAN8EQ70</accession>
<feature type="compositionally biased region" description="Low complexity" evidence="1">
    <location>
        <begin position="44"/>
        <end position="53"/>
    </location>
</feature>
<dbReference type="Proteomes" id="UP001331761">
    <property type="component" value="Unassembled WGS sequence"/>
</dbReference>
<sequence>MNYSIGRSGSTKSGSKTHTEKSEKEQASSLSSNKPTKGKQIEGAESSSSASSELGVASDRARNDEITVQAFPPVAIQLREPVRSRVQASSKMNSHRSSAQRKTRSHESSRGGHFIIHKEVGDPDVVEEYPKKKSAPKSCASGKCHQK</sequence>
<keyword evidence="3" id="KW-1185">Reference proteome</keyword>
<feature type="region of interest" description="Disordered" evidence="1">
    <location>
        <begin position="1"/>
        <end position="123"/>
    </location>
</feature>
<feature type="compositionally biased region" description="Basic and acidic residues" evidence="1">
    <location>
        <begin position="105"/>
        <end position="121"/>
    </location>
</feature>
<protein>
    <submittedName>
        <fullName evidence="2">Uncharacterized protein</fullName>
    </submittedName>
</protein>
<feature type="compositionally biased region" description="Polar residues" evidence="1">
    <location>
        <begin position="86"/>
        <end position="97"/>
    </location>
</feature>
<comment type="caution">
    <text evidence="2">The sequence shown here is derived from an EMBL/GenBank/DDBJ whole genome shotgun (WGS) entry which is preliminary data.</text>
</comment>
<organism evidence="2 3">
    <name type="scientific">Trichostrongylus colubriformis</name>
    <name type="common">Black scour worm</name>
    <dbReference type="NCBI Taxonomy" id="6319"/>
    <lineage>
        <taxon>Eukaryota</taxon>
        <taxon>Metazoa</taxon>
        <taxon>Ecdysozoa</taxon>
        <taxon>Nematoda</taxon>
        <taxon>Chromadorea</taxon>
        <taxon>Rhabditida</taxon>
        <taxon>Rhabditina</taxon>
        <taxon>Rhabditomorpha</taxon>
        <taxon>Strongyloidea</taxon>
        <taxon>Trichostrongylidae</taxon>
        <taxon>Trichostrongylus</taxon>
    </lineage>
</organism>
<evidence type="ECO:0000313" key="3">
    <source>
        <dbReference type="Proteomes" id="UP001331761"/>
    </source>
</evidence>
<evidence type="ECO:0000256" key="1">
    <source>
        <dbReference type="SAM" id="MobiDB-lite"/>
    </source>
</evidence>
<dbReference type="AlphaFoldDB" id="A0AAN8EQ70"/>
<dbReference type="EMBL" id="WIXE01024212">
    <property type="protein sequence ID" value="KAK5965811.1"/>
    <property type="molecule type" value="Genomic_DNA"/>
</dbReference>
<evidence type="ECO:0000313" key="2">
    <source>
        <dbReference type="EMBL" id="KAK5965811.1"/>
    </source>
</evidence>
<gene>
    <name evidence="2" type="ORF">GCK32_006953</name>
</gene>
<feature type="compositionally biased region" description="Basic and acidic residues" evidence="1">
    <location>
        <begin position="17"/>
        <end position="26"/>
    </location>
</feature>
<proteinExistence type="predicted"/>
<reference evidence="2 3" key="1">
    <citation type="submission" date="2019-10" db="EMBL/GenBank/DDBJ databases">
        <title>Assembly and Annotation for the nematode Trichostrongylus colubriformis.</title>
        <authorList>
            <person name="Martin J."/>
        </authorList>
    </citation>
    <scope>NUCLEOTIDE SEQUENCE [LARGE SCALE GENOMIC DNA]</scope>
    <source>
        <strain evidence="2">G859</strain>
        <tissue evidence="2">Whole worm</tissue>
    </source>
</reference>